<dbReference type="GO" id="GO:0016020">
    <property type="term" value="C:membrane"/>
    <property type="evidence" value="ECO:0007669"/>
    <property type="project" value="UniProtKB-SubCell"/>
</dbReference>
<feature type="transmembrane region" description="Helical" evidence="9">
    <location>
        <begin position="651"/>
        <end position="669"/>
    </location>
</feature>
<evidence type="ECO:0000256" key="3">
    <source>
        <dbReference type="ARBA" id="ARBA00022448"/>
    </source>
</evidence>
<keyword evidence="4 9" id="KW-0812">Transmembrane</keyword>
<dbReference type="NCBIfam" id="TIGR00728">
    <property type="entry name" value="OPT_sfam"/>
    <property type="match status" value="1"/>
</dbReference>
<dbReference type="NCBIfam" id="TIGR00727">
    <property type="entry name" value="ISP4_OPT"/>
    <property type="match status" value="1"/>
</dbReference>
<feature type="transmembrane region" description="Helical" evidence="9">
    <location>
        <begin position="270"/>
        <end position="298"/>
    </location>
</feature>
<keyword evidence="11" id="KW-1185">Reference proteome</keyword>
<dbReference type="OrthoDB" id="9986677at2759"/>
<keyword evidence="7 9" id="KW-1133">Transmembrane helix</keyword>
<accession>A0A8H5C9L1</accession>
<name>A0A8H5C9L1_9AGAR</name>
<feature type="transmembrane region" description="Helical" evidence="9">
    <location>
        <begin position="579"/>
        <end position="598"/>
    </location>
</feature>
<dbReference type="InterPro" id="IPR004648">
    <property type="entry name" value="Oligpept_transpt"/>
</dbReference>
<proteinExistence type="inferred from homology"/>
<feature type="transmembrane region" description="Helical" evidence="9">
    <location>
        <begin position="471"/>
        <end position="490"/>
    </location>
</feature>
<protein>
    <recommendedName>
        <fullName evidence="12">OPT oligopeptide transporter</fullName>
    </recommendedName>
</protein>
<evidence type="ECO:0000256" key="1">
    <source>
        <dbReference type="ARBA" id="ARBA00004141"/>
    </source>
</evidence>
<dbReference type="PANTHER" id="PTHR22601">
    <property type="entry name" value="ISP4 LIKE PROTEIN"/>
    <property type="match status" value="1"/>
</dbReference>
<feature type="transmembrane region" description="Helical" evidence="9">
    <location>
        <begin position="345"/>
        <end position="364"/>
    </location>
</feature>
<dbReference type="GO" id="GO:0015031">
    <property type="term" value="P:protein transport"/>
    <property type="evidence" value="ECO:0007669"/>
    <property type="project" value="UniProtKB-KW"/>
</dbReference>
<dbReference type="EMBL" id="JAACJN010000601">
    <property type="protein sequence ID" value="KAF5337757.1"/>
    <property type="molecule type" value="Genomic_DNA"/>
</dbReference>
<evidence type="ECO:0008006" key="12">
    <source>
        <dbReference type="Google" id="ProtNLM"/>
    </source>
</evidence>
<feature type="transmembrane region" description="Helical" evidence="9">
    <location>
        <begin position="310"/>
        <end position="333"/>
    </location>
</feature>
<comment type="caution">
    <text evidence="10">The sequence shown here is derived from an EMBL/GenBank/DDBJ whole genome shotgun (WGS) entry which is preliminary data.</text>
</comment>
<evidence type="ECO:0000256" key="9">
    <source>
        <dbReference type="SAM" id="Phobius"/>
    </source>
</evidence>
<evidence type="ECO:0000256" key="4">
    <source>
        <dbReference type="ARBA" id="ARBA00022692"/>
    </source>
</evidence>
<evidence type="ECO:0000256" key="7">
    <source>
        <dbReference type="ARBA" id="ARBA00022989"/>
    </source>
</evidence>
<feature type="transmembrane region" description="Helical" evidence="9">
    <location>
        <begin position="726"/>
        <end position="748"/>
    </location>
</feature>
<evidence type="ECO:0000256" key="6">
    <source>
        <dbReference type="ARBA" id="ARBA00022927"/>
    </source>
</evidence>
<keyword evidence="6" id="KW-0653">Protein transport</keyword>
<reference evidence="10 11" key="1">
    <citation type="journal article" date="2020" name="ISME J.">
        <title>Uncovering the hidden diversity of litter-decomposition mechanisms in mushroom-forming fungi.</title>
        <authorList>
            <person name="Floudas D."/>
            <person name="Bentzer J."/>
            <person name="Ahren D."/>
            <person name="Johansson T."/>
            <person name="Persson P."/>
            <person name="Tunlid A."/>
        </authorList>
    </citation>
    <scope>NUCLEOTIDE SEQUENCE [LARGE SCALE GENOMIC DNA]</scope>
    <source>
        <strain evidence="10 11">CBS 406.79</strain>
    </source>
</reference>
<keyword evidence="3" id="KW-0813">Transport</keyword>
<comment type="subcellular location">
    <subcellularLocation>
        <location evidence="1">Membrane</location>
        <topology evidence="1">Multi-pass membrane protein</topology>
    </subcellularLocation>
</comment>
<dbReference type="Pfam" id="PF03169">
    <property type="entry name" value="OPT"/>
    <property type="match status" value="1"/>
</dbReference>
<feature type="transmembrane region" description="Helical" evidence="9">
    <location>
        <begin position="239"/>
        <end position="258"/>
    </location>
</feature>
<evidence type="ECO:0000256" key="5">
    <source>
        <dbReference type="ARBA" id="ARBA00022856"/>
    </source>
</evidence>
<evidence type="ECO:0000256" key="2">
    <source>
        <dbReference type="ARBA" id="ARBA00008807"/>
    </source>
</evidence>
<dbReference type="GO" id="GO:0035673">
    <property type="term" value="F:oligopeptide transmembrane transporter activity"/>
    <property type="evidence" value="ECO:0007669"/>
    <property type="project" value="InterPro"/>
</dbReference>
<evidence type="ECO:0000313" key="10">
    <source>
        <dbReference type="EMBL" id="KAF5337757.1"/>
    </source>
</evidence>
<dbReference type="InterPro" id="IPR004813">
    <property type="entry name" value="OPT"/>
</dbReference>
<organism evidence="10 11">
    <name type="scientific">Collybiopsis confluens</name>
    <dbReference type="NCBI Taxonomy" id="2823264"/>
    <lineage>
        <taxon>Eukaryota</taxon>
        <taxon>Fungi</taxon>
        <taxon>Dikarya</taxon>
        <taxon>Basidiomycota</taxon>
        <taxon>Agaricomycotina</taxon>
        <taxon>Agaricomycetes</taxon>
        <taxon>Agaricomycetidae</taxon>
        <taxon>Agaricales</taxon>
        <taxon>Marasmiineae</taxon>
        <taxon>Omphalotaceae</taxon>
        <taxon>Collybiopsis</taxon>
    </lineage>
</organism>
<evidence type="ECO:0000313" key="11">
    <source>
        <dbReference type="Proteomes" id="UP000518752"/>
    </source>
</evidence>
<feature type="transmembrane region" description="Helical" evidence="9">
    <location>
        <begin position="103"/>
        <end position="121"/>
    </location>
</feature>
<feature type="transmembrane region" description="Helical" evidence="9">
    <location>
        <begin position="410"/>
        <end position="438"/>
    </location>
</feature>
<dbReference type="AlphaFoldDB" id="A0A8H5C9L1"/>
<keyword evidence="5" id="KW-0571">Peptide transport</keyword>
<feature type="transmembrane region" description="Helical" evidence="9">
    <location>
        <begin position="496"/>
        <end position="516"/>
    </location>
</feature>
<comment type="similarity">
    <text evidence="2">Belongs to the oligopeptide OPT transporter family.</text>
</comment>
<gene>
    <name evidence="10" type="ORF">D9757_015041</name>
</gene>
<feature type="transmembrane region" description="Helical" evidence="9">
    <location>
        <begin position="207"/>
        <end position="227"/>
    </location>
</feature>
<dbReference type="Proteomes" id="UP000518752">
    <property type="component" value="Unassembled WGS sequence"/>
</dbReference>
<sequence>MEVTKAYYPTTETVLSYPLAALRGRRAPRGSSLEAEESFVQDHLNDPYLDFSDANSSDRDSIFREELQNSSAWEIDDESVYPEVRAAVPSTDDPKMLVNTFRMWFLGIIFSTVVSGINQFFSARYPSIYISGIAVQLFVLPCGKLLEKILPEYQFNVFGFRWSFNPGPFTMKEHVCVTVMANIVVGGAYATDIIATQRLFYNQAVPYGYQILLCIGSQVLGFSLGGLLQKYVVWPSSMVWPGALVNAALFTALHKNYGEQNHGRMTRGRFFLYAFLGSFAYYWLPGYLFTALSVFNWVCWFAPNNVPVNTLFGTSTGLGMGILTFDWSMIAYIGSPLVTPWWSELNTTVSLVVQFFILAPILYFTNAFNTAYLPISAPISFDNTGAPYNVSRVVTDGQFDNSKYLAYSPVFIPATLCIAYASSFASFSALFVHTFLWFRRDIARRFRSTLMDERDVHFRLMQAYREVPRTWYMAIFVVAMVFFLISVHLIPTGFPIWAAVLSLALSTVLSLPMAMLQAITNQQIRNVQVFHELIGGYILPERPVAVIIFKGLTFITANQAITFSGDMKLGLYMKIPPRLMFTIQTVAVIFASFASTLVQNWMFTNIEDYCSPNQKDGFICPSTNTFATSSLIWGGVGPARMFNIGRPYNPLVYFYLIGAILPIPFYLLARRFPLSFWRFINIPIFFGGVGAIPPASGINFTSWAAVGFIFNYYIRRFHFRWWMRYNYILSAALDGGVAIAAIVIFFSLQIQRGGLPLRWPFMHPSFIPILFGRPLRFPERIIIFLIVGVNCENDSMHVGSRRKHRLHSQAPFLSLSDYTAWLALSSLNSDARARRIFISKSTFNPIIGLDDKNTHSLKHPPHIPSTFAVVGAFAVQADGLIQSPEFFPTSTTAFSIFLRGCYPHRLPDEEYDTPRNSTPLLPCLRIWHGLGLGILSWLGAPFLVSMKTIHHTSYTRWTLGGVTWGLAGSTRSSSSGPPSSLLSLPESSPRSAFFSLYGGGRSANSWSSRARLRWLEKWYGQDLEDNWRLFRLWT</sequence>
<evidence type="ECO:0000256" key="8">
    <source>
        <dbReference type="ARBA" id="ARBA00023136"/>
    </source>
</evidence>
<keyword evidence="8 9" id="KW-0472">Membrane</keyword>